<sequence length="129" mass="14670">MRGKLSRLRTLYENVLTLLSLVPQNFLVVIKDFTDPDCLQRRLNTRDEHLKGAIVNKTNNVISLGGATLDNETDGKMDGSYLIMEAESTKDIDTMLKADPYYKAKVWEKWEIKPIKMLVLSNCKNPPLG</sequence>
<gene>
    <name evidence="2" type="ORF">HPULCUR_010400</name>
</gene>
<reference evidence="2 3" key="1">
    <citation type="submission" date="2024-04" db="EMBL/GenBank/DDBJ databases">
        <title>genome sequences of Mucor flavus KT1a and Helicostylum pulchrum KT1b strains isolation_sourced from the surface of a dry-aged beef.</title>
        <authorList>
            <person name="Toyotome T."/>
            <person name="Hosono M."/>
            <person name="Torimaru M."/>
            <person name="Fukuda K."/>
            <person name="Mikami N."/>
        </authorList>
    </citation>
    <scope>NUCLEOTIDE SEQUENCE [LARGE SCALE GENOMIC DNA]</scope>
    <source>
        <strain evidence="2 3">KT1b</strain>
    </source>
</reference>
<dbReference type="Pfam" id="PF03795">
    <property type="entry name" value="YCII"/>
    <property type="match status" value="1"/>
</dbReference>
<dbReference type="InterPro" id="IPR011008">
    <property type="entry name" value="Dimeric_a/b-barrel"/>
</dbReference>
<comment type="caution">
    <text evidence="2">The sequence shown here is derived from an EMBL/GenBank/DDBJ whole genome shotgun (WGS) entry which is preliminary data.</text>
</comment>
<proteinExistence type="predicted"/>
<feature type="domain" description="YCII-related" evidence="1">
    <location>
        <begin position="34"/>
        <end position="116"/>
    </location>
</feature>
<dbReference type="InterPro" id="IPR005545">
    <property type="entry name" value="YCII"/>
</dbReference>
<organism evidence="2 3">
    <name type="scientific">Helicostylum pulchrum</name>
    <dbReference type="NCBI Taxonomy" id="562976"/>
    <lineage>
        <taxon>Eukaryota</taxon>
        <taxon>Fungi</taxon>
        <taxon>Fungi incertae sedis</taxon>
        <taxon>Mucoromycota</taxon>
        <taxon>Mucoromycotina</taxon>
        <taxon>Mucoromycetes</taxon>
        <taxon>Mucorales</taxon>
        <taxon>Mucorineae</taxon>
        <taxon>Mucoraceae</taxon>
        <taxon>Helicostylum</taxon>
    </lineage>
</organism>
<dbReference type="Proteomes" id="UP001476247">
    <property type="component" value="Unassembled WGS sequence"/>
</dbReference>
<evidence type="ECO:0000259" key="1">
    <source>
        <dbReference type="Pfam" id="PF03795"/>
    </source>
</evidence>
<dbReference type="EMBL" id="BAABUJ010000039">
    <property type="protein sequence ID" value="GAA5804891.1"/>
    <property type="molecule type" value="Genomic_DNA"/>
</dbReference>
<dbReference type="PANTHER" id="PTHR33606:SF3">
    <property type="entry name" value="PROTEIN YCII"/>
    <property type="match status" value="1"/>
</dbReference>
<dbReference type="InterPro" id="IPR051807">
    <property type="entry name" value="Sec-metab_biosynth-assoc"/>
</dbReference>
<dbReference type="PANTHER" id="PTHR33606">
    <property type="entry name" value="PROTEIN YCII"/>
    <property type="match status" value="1"/>
</dbReference>
<protein>
    <recommendedName>
        <fullName evidence="1">YCII-related domain-containing protein</fullName>
    </recommendedName>
</protein>
<dbReference type="Gene3D" id="3.30.70.1060">
    <property type="entry name" value="Dimeric alpha+beta barrel"/>
    <property type="match status" value="1"/>
</dbReference>
<accession>A0ABP9YD78</accession>
<keyword evidence="3" id="KW-1185">Reference proteome</keyword>
<evidence type="ECO:0000313" key="2">
    <source>
        <dbReference type="EMBL" id="GAA5804891.1"/>
    </source>
</evidence>
<name>A0ABP9YD78_9FUNG</name>
<evidence type="ECO:0000313" key="3">
    <source>
        <dbReference type="Proteomes" id="UP001476247"/>
    </source>
</evidence>
<dbReference type="SUPFAM" id="SSF54909">
    <property type="entry name" value="Dimeric alpha+beta barrel"/>
    <property type="match status" value="1"/>
</dbReference>